<evidence type="ECO:0000256" key="7">
    <source>
        <dbReference type="ARBA" id="ARBA00023224"/>
    </source>
</evidence>
<evidence type="ECO:0000313" key="11">
    <source>
        <dbReference type="EMBL" id="AVY93659.1"/>
    </source>
</evidence>
<dbReference type="AlphaFoldDB" id="A0A2S0P8E6"/>
<dbReference type="SUPFAM" id="SSF55785">
    <property type="entry name" value="PYP-like sensor domain (PAS domain)"/>
    <property type="match status" value="1"/>
</dbReference>
<keyword evidence="12" id="KW-1185">Reference proteome</keyword>
<dbReference type="SMART" id="SM00086">
    <property type="entry name" value="PAC"/>
    <property type="match status" value="1"/>
</dbReference>
<keyword evidence="2" id="KW-1003">Cell membrane</keyword>
<evidence type="ECO:0000256" key="8">
    <source>
        <dbReference type="SAM" id="Phobius"/>
    </source>
</evidence>
<keyword evidence="5 8" id="KW-1133">Transmembrane helix</keyword>
<dbReference type="Gene3D" id="3.30.450.20">
    <property type="entry name" value="PAS domain"/>
    <property type="match status" value="1"/>
</dbReference>
<reference evidence="11 12" key="1">
    <citation type="submission" date="2018-04" db="EMBL/GenBank/DDBJ databases">
        <title>Denitrifier Microvirgula.</title>
        <authorList>
            <person name="Anderson E."/>
            <person name="Jang J."/>
            <person name="Ishii S."/>
        </authorList>
    </citation>
    <scope>NUCLEOTIDE SEQUENCE [LARGE SCALE GENOMIC DNA]</scope>
    <source>
        <strain evidence="11 12">BE2.4</strain>
    </source>
</reference>
<dbReference type="PANTHER" id="PTHR32089:SF112">
    <property type="entry name" value="LYSOZYME-LIKE PROTEIN-RELATED"/>
    <property type="match status" value="1"/>
</dbReference>
<dbReference type="InterPro" id="IPR003122">
    <property type="entry name" value="Tar_rcpt_lig-bd"/>
</dbReference>
<evidence type="ECO:0000256" key="1">
    <source>
        <dbReference type="ARBA" id="ARBA00004236"/>
    </source>
</evidence>
<keyword evidence="4 8" id="KW-0812">Transmembrane</keyword>
<dbReference type="GO" id="GO:0005886">
    <property type="term" value="C:plasma membrane"/>
    <property type="evidence" value="ECO:0007669"/>
    <property type="project" value="UniProtKB-SubCell"/>
</dbReference>
<dbReference type="GO" id="GO:0006935">
    <property type="term" value="P:chemotaxis"/>
    <property type="evidence" value="ECO:0007669"/>
    <property type="project" value="InterPro"/>
</dbReference>
<gene>
    <name evidence="11" type="ORF">DAI18_06075</name>
</gene>
<dbReference type="OrthoDB" id="9806477at2"/>
<feature type="domain" description="PAS" evidence="9">
    <location>
        <begin position="25"/>
        <end position="76"/>
    </location>
</feature>
<dbReference type="EMBL" id="CP028519">
    <property type="protein sequence ID" value="AVY93659.1"/>
    <property type="molecule type" value="Genomic_DNA"/>
</dbReference>
<evidence type="ECO:0000259" key="9">
    <source>
        <dbReference type="PROSITE" id="PS50112"/>
    </source>
</evidence>
<evidence type="ECO:0000259" key="10">
    <source>
        <dbReference type="PROSITE" id="PS50885"/>
    </source>
</evidence>
<evidence type="ECO:0000256" key="6">
    <source>
        <dbReference type="ARBA" id="ARBA00023136"/>
    </source>
</evidence>
<accession>A0A2S0P8E6</accession>
<evidence type="ECO:0000256" key="2">
    <source>
        <dbReference type="ARBA" id="ARBA00022475"/>
    </source>
</evidence>
<dbReference type="InterPro" id="IPR003660">
    <property type="entry name" value="HAMP_dom"/>
</dbReference>
<dbReference type="SUPFAM" id="SSF158472">
    <property type="entry name" value="HAMP domain-like"/>
    <property type="match status" value="1"/>
</dbReference>
<dbReference type="Pfam" id="PF08447">
    <property type="entry name" value="PAS_3"/>
    <property type="match status" value="1"/>
</dbReference>
<dbReference type="GO" id="GO:0007165">
    <property type="term" value="P:signal transduction"/>
    <property type="evidence" value="ECO:0007669"/>
    <property type="project" value="UniProtKB-KW"/>
</dbReference>
<dbReference type="PROSITE" id="PS50885">
    <property type="entry name" value="HAMP"/>
    <property type="match status" value="1"/>
</dbReference>
<dbReference type="PANTHER" id="PTHR32089">
    <property type="entry name" value="METHYL-ACCEPTING CHEMOTAXIS PROTEIN MCPB"/>
    <property type="match status" value="1"/>
</dbReference>
<dbReference type="STRING" id="1122240.GCA_000620105_01269"/>
<dbReference type="KEGG" id="maer:DAI18_06075"/>
<dbReference type="PROSITE" id="PS50112">
    <property type="entry name" value="PAS"/>
    <property type="match status" value="1"/>
</dbReference>
<dbReference type="InterPro" id="IPR035965">
    <property type="entry name" value="PAS-like_dom_sf"/>
</dbReference>
<protein>
    <submittedName>
        <fullName evidence="11">PAS domain S-box protein</fullName>
    </submittedName>
</protein>
<keyword evidence="3" id="KW-0488">Methylation</keyword>
<evidence type="ECO:0000313" key="12">
    <source>
        <dbReference type="Proteomes" id="UP000244173"/>
    </source>
</evidence>
<evidence type="ECO:0000256" key="5">
    <source>
        <dbReference type="ARBA" id="ARBA00022989"/>
    </source>
</evidence>
<proteinExistence type="predicted"/>
<dbReference type="RefSeq" id="WP_028498638.1">
    <property type="nucleotide sequence ID" value="NZ_CAURZP010000001.1"/>
</dbReference>
<feature type="transmembrane region" description="Helical" evidence="8">
    <location>
        <begin position="159"/>
        <end position="179"/>
    </location>
</feature>
<keyword evidence="6 8" id="KW-0472">Membrane</keyword>
<dbReference type="Proteomes" id="UP000244173">
    <property type="component" value="Chromosome"/>
</dbReference>
<dbReference type="InterPro" id="IPR013655">
    <property type="entry name" value="PAS_fold_3"/>
</dbReference>
<dbReference type="Gene3D" id="6.10.340.10">
    <property type="match status" value="1"/>
</dbReference>
<dbReference type="NCBIfam" id="TIGR00229">
    <property type="entry name" value="sensory_box"/>
    <property type="match status" value="1"/>
</dbReference>
<comment type="subcellular location">
    <subcellularLocation>
        <location evidence="1">Cell membrane</location>
    </subcellularLocation>
</comment>
<dbReference type="InterPro" id="IPR001610">
    <property type="entry name" value="PAC"/>
</dbReference>
<sequence>MKQNLPVTSRQTDIPPGVTLVSKTDLKGAITYANDAFVEVSGYPLDELLHQNHNIVRHPDMPPAAFEDMWSTLKRGQPWRGIVKNRCKDGGYYWVDACVVPVKRHDQVIGYMSVRKHATPAAIEAAEALYRDMAAGTVRRRPRPPAWLGIRNGMRAGSLFVAFLMLAGGALGIGGLKLADDAFSRLYHAQLEPVATIGKIETRLSESRATMLEIRLARQEGSQAGQDSQLTALDSQVAKLRANRDEINSLLGQLTGAADQVTRQMYLLTEALNRYTSDGLLPVEQAAARDDPQRVDQLVSQRVLPLEQAATTAAVDLRNSLITAARQEYEDTLARNNRIRNFAIGGILFGLAVVALVGHMFIRGIVDPLNASIRRLNRIAQGDLQGEIDLSGTGESGQLNHAAAVMQLHLKVMIDEIALAARRIHQHCATLNIALYEVTEHSEEQHDRVYSAVRSLDDAVAETSDLSERAERLLNLAGEFDASGIGQTLVGETRELATATRLAAFGADEVAGAMRQVAELIVENRGEAQRAWLASEELKRTAGELKNLVDYFEPEKVANT</sequence>
<organism evidence="11 12">
    <name type="scientific">Microvirgula aerodenitrificans</name>
    <dbReference type="NCBI Taxonomy" id="57480"/>
    <lineage>
        <taxon>Bacteria</taxon>
        <taxon>Pseudomonadati</taxon>
        <taxon>Pseudomonadota</taxon>
        <taxon>Betaproteobacteria</taxon>
        <taxon>Neisseriales</taxon>
        <taxon>Aquaspirillaceae</taxon>
        <taxon>Microvirgula</taxon>
    </lineage>
</organism>
<dbReference type="CDD" id="cd00130">
    <property type="entry name" value="PAS"/>
    <property type="match status" value="1"/>
</dbReference>
<name>A0A2S0P8E6_9NEIS</name>
<evidence type="ECO:0000256" key="4">
    <source>
        <dbReference type="ARBA" id="ARBA00022692"/>
    </source>
</evidence>
<dbReference type="Pfam" id="PF02203">
    <property type="entry name" value="TarH"/>
    <property type="match status" value="1"/>
</dbReference>
<feature type="transmembrane region" description="Helical" evidence="8">
    <location>
        <begin position="342"/>
        <end position="362"/>
    </location>
</feature>
<feature type="domain" description="HAMP" evidence="10">
    <location>
        <begin position="363"/>
        <end position="415"/>
    </location>
</feature>
<keyword evidence="7" id="KW-0807">Transducer</keyword>
<dbReference type="SUPFAM" id="SSF58104">
    <property type="entry name" value="Methyl-accepting chemotaxis protein (MCP) signaling domain"/>
    <property type="match status" value="1"/>
</dbReference>
<dbReference type="InterPro" id="IPR000014">
    <property type="entry name" value="PAS"/>
</dbReference>
<evidence type="ECO:0000256" key="3">
    <source>
        <dbReference type="ARBA" id="ARBA00022481"/>
    </source>
</evidence>